<dbReference type="Gene3D" id="1.20.90.10">
    <property type="entry name" value="Phospholipase A2 domain"/>
    <property type="match status" value="1"/>
</dbReference>
<dbReference type="SUPFAM" id="SSF48619">
    <property type="entry name" value="Phospholipase A2, PLA2"/>
    <property type="match status" value="1"/>
</dbReference>
<feature type="chain" id="PRO_5042491040" evidence="1">
    <location>
        <begin position="26"/>
        <end position="254"/>
    </location>
</feature>
<feature type="signal peptide" evidence="1">
    <location>
        <begin position="1"/>
        <end position="25"/>
    </location>
</feature>
<dbReference type="InterPro" id="IPR015141">
    <property type="entry name" value="PLipase_A2_prok/fun"/>
</dbReference>
<accession>A0AAJ0MLZ0</accession>
<dbReference type="AlphaFoldDB" id="A0AAJ0MLZ0"/>
<dbReference type="PANTHER" id="PTHR40787:SF3">
    <property type="entry name" value="PROTEIN TRANSPORT PROTEIN SEC39"/>
    <property type="match status" value="1"/>
</dbReference>
<dbReference type="EMBL" id="JAULSX010000010">
    <property type="protein sequence ID" value="KAK3485433.1"/>
    <property type="molecule type" value="Genomic_DNA"/>
</dbReference>
<comment type="caution">
    <text evidence="2">The sequence shown here is derived from an EMBL/GenBank/DDBJ whole genome shotgun (WGS) entry which is preliminary data.</text>
</comment>
<gene>
    <name evidence="2" type="ORF">B0T23DRAFT_433023</name>
</gene>
<dbReference type="RefSeq" id="XP_062688337.1">
    <property type="nucleotide sequence ID" value="XM_062840409.1"/>
</dbReference>
<protein>
    <submittedName>
        <fullName evidence="2">Prokaryotic phospholipase A2-domain-containing protein</fullName>
    </submittedName>
</protein>
<evidence type="ECO:0000313" key="2">
    <source>
        <dbReference type="EMBL" id="KAK3485433.1"/>
    </source>
</evidence>
<dbReference type="GO" id="GO:0006644">
    <property type="term" value="P:phospholipid metabolic process"/>
    <property type="evidence" value="ECO:0007669"/>
    <property type="project" value="InterPro"/>
</dbReference>
<keyword evidence="3" id="KW-1185">Reference proteome</keyword>
<evidence type="ECO:0000313" key="3">
    <source>
        <dbReference type="Proteomes" id="UP001285908"/>
    </source>
</evidence>
<dbReference type="Pfam" id="PF09056">
    <property type="entry name" value="Phospholip_A2_3"/>
    <property type="match status" value="1"/>
</dbReference>
<evidence type="ECO:0000256" key="1">
    <source>
        <dbReference type="SAM" id="SignalP"/>
    </source>
</evidence>
<dbReference type="PANTHER" id="PTHR40787">
    <property type="entry name" value="SECRETED PROTEIN"/>
    <property type="match status" value="1"/>
</dbReference>
<reference evidence="2 3" key="1">
    <citation type="journal article" date="2023" name="Mol. Phylogenet. Evol.">
        <title>Genome-scale phylogeny and comparative genomics of the fungal order Sordariales.</title>
        <authorList>
            <person name="Hensen N."/>
            <person name="Bonometti L."/>
            <person name="Westerberg I."/>
            <person name="Brannstrom I.O."/>
            <person name="Guillou S."/>
            <person name="Cros-Aarteil S."/>
            <person name="Calhoun S."/>
            <person name="Haridas S."/>
            <person name="Kuo A."/>
            <person name="Mondo S."/>
            <person name="Pangilinan J."/>
            <person name="Riley R."/>
            <person name="LaButti K."/>
            <person name="Andreopoulos B."/>
            <person name="Lipzen A."/>
            <person name="Chen C."/>
            <person name="Yan M."/>
            <person name="Daum C."/>
            <person name="Ng V."/>
            <person name="Clum A."/>
            <person name="Steindorff A."/>
            <person name="Ohm R.A."/>
            <person name="Martin F."/>
            <person name="Silar P."/>
            <person name="Natvig D.O."/>
            <person name="Lalanne C."/>
            <person name="Gautier V."/>
            <person name="Ament-Velasquez S.L."/>
            <person name="Kruys A."/>
            <person name="Hutchinson M.I."/>
            <person name="Powell A.J."/>
            <person name="Barry K."/>
            <person name="Miller A.N."/>
            <person name="Grigoriev I.V."/>
            <person name="Debuchy R."/>
            <person name="Gladieux P."/>
            <person name="Hiltunen Thoren M."/>
            <person name="Johannesson H."/>
        </authorList>
    </citation>
    <scope>NUCLEOTIDE SEQUENCE [LARGE SCALE GENOMIC DNA]</scope>
    <source>
        <strain evidence="2 3">FGSC 10403</strain>
    </source>
</reference>
<proteinExistence type="predicted"/>
<dbReference type="GeneID" id="87878031"/>
<dbReference type="InterPro" id="IPR036444">
    <property type="entry name" value="PLipase_A2_dom_sf"/>
</dbReference>
<dbReference type="Proteomes" id="UP001285908">
    <property type="component" value="Unassembled WGS sequence"/>
</dbReference>
<organism evidence="2 3">
    <name type="scientific">Neurospora hispaniola</name>
    <dbReference type="NCBI Taxonomy" id="588809"/>
    <lineage>
        <taxon>Eukaryota</taxon>
        <taxon>Fungi</taxon>
        <taxon>Dikarya</taxon>
        <taxon>Ascomycota</taxon>
        <taxon>Pezizomycotina</taxon>
        <taxon>Sordariomycetes</taxon>
        <taxon>Sordariomycetidae</taxon>
        <taxon>Sordariales</taxon>
        <taxon>Sordariaceae</taxon>
        <taxon>Neurospora</taxon>
    </lineage>
</organism>
<dbReference type="GO" id="GO:0050482">
    <property type="term" value="P:arachidonate secretion"/>
    <property type="evidence" value="ECO:0007669"/>
    <property type="project" value="InterPro"/>
</dbReference>
<dbReference type="GO" id="GO:0004623">
    <property type="term" value="F:phospholipase A2 activity"/>
    <property type="evidence" value="ECO:0007669"/>
    <property type="project" value="InterPro"/>
</dbReference>
<keyword evidence="1" id="KW-0732">Signal</keyword>
<name>A0AAJ0MLZ0_9PEZI</name>
<sequence length="254" mass="29619">MKPFSLMSLLVTAFMSLMLATTALSSLPLDNRRGLDEHPPVKGNPPNTGFELDWCKYTAGMLFQWDLPTFIKHREANFSLGRLTWDWSSDGCTHVLDYPAGFPFKPACQRHDFGYRNYQVQFHFTPRARWKIDENFLKDMKFQCKGHNIFNACHFMAHIYHWGVRQFYRGHEQYRESEPSHKMMDTMVASESMDAAESMDVFDGMDADEARDARNPYLSEEKTKAYYDRAVARYNKCVEEALAQGIDLQKYWAA</sequence>